<evidence type="ECO:0000256" key="4">
    <source>
        <dbReference type="ARBA" id="ARBA00022692"/>
    </source>
</evidence>
<reference evidence="9 10" key="1">
    <citation type="submission" date="2023-07" db="EMBL/GenBank/DDBJ databases">
        <title>Genomic Encyclopedia of Type Strains, Phase IV (KMG-IV): sequencing the most valuable type-strain genomes for metagenomic binning, comparative biology and taxonomic classification.</title>
        <authorList>
            <person name="Goeker M."/>
        </authorList>
    </citation>
    <scope>NUCLEOTIDE SEQUENCE [LARGE SCALE GENOMIC DNA]</scope>
    <source>
        <strain evidence="9 10">DSM 12751</strain>
    </source>
</reference>
<evidence type="ECO:0000256" key="2">
    <source>
        <dbReference type="ARBA" id="ARBA00010792"/>
    </source>
</evidence>
<sequence length="199" mass="22914">MEQLILGLIDYFKQFSYWGVILALSVEIIPAELVLPLVGYWVYQGDMIFWLALAAGSIGGVTGPLTLYALGRYGGRPLIKKYGKYLFISEKSLNSAERFFEKYGAGVAFFARFIPGIRTVISIPCGMAKMNVWKFMIYTYLAMFPITFFYVYIGFHFGAEWEHALPFLKQYLQPLMILCILCLAAYILFKYYRNKTIKK</sequence>
<dbReference type="Pfam" id="PF09335">
    <property type="entry name" value="VTT_dom"/>
    <property type="match status" value="1"/>
</dbReference>
<evidence type="ECO:0000256" key="1">
    <source>
        <dbReference type="ARBA" id="ARBA00004651"/>
    </source>
</evidence>
<comment type="similarity">
    <text evidence="2">Belongs to the DedA family.</text>
</comment>
<protein>
    <submittedName>
        <fullName evidence="9">Membrane protein DedA with SNARE-associated domain</fullName>
    </submittedName>
</protein>
<dbReference type="EMBL" id="JAUSTY010000001">
    <property type="protein sequence ID" value="MDQ0164241.1"/>
    <property type="molecule type" value="Genomic_DNA"/>
</dbReference>
<dbReference type="InterPro" id="IPR032816">
    <property type="entry name" value="VTT_dom"/>
</dbReference>
<dbReference type="PANTHER" id="PTHR42709">
    <property type="entry name" value="ALKALINE PHOSPHATASE LIKE PROTEIN"/>
    <property type="match status" value="1"/>
</dbReference>
<keyword evidence="3" id="KW-1003">Cell membrane</keyword>
<dbReference type="PANTHER" id="PTHR42709:SF6">
    <property type="entry name" value="UNDECAPRENYL PHOSPHATE TRANSPORTER A"/>
    <property type="match status" value="1"/>
</dbReference>
<keyword evidence="10" id="KW-1185">Reference proteome</keyword>
<evidence type="ECO:0000256" key="7">
    <source>
        <dbReference type="SAM" id="Phobius"/>
    </source>
</evidence>
<comment type="subcellular location">
    <subcellularLocation>
        <location evidence="1">Cell membrane</location>
        <topology evidence="1">Multi-pass membrane protein</topology>
    </subcellularLocation>
</comment>
<evidence type="ECO:0000256" key="6">
    <source>
        <dbReference type="ARBA" id="ARBA00023136"/>
    </source>
</evidence>
<dbReference type="Proteomes" id="UP001235840">
    <property type="component" value="Unassembled WGS sequence"/>
</dbReference>
<dbReference type="RefSeq" id="WP_307389559.1">
    <property type="nucleotide sequence ID" value="NZ_BAAADK010000009.1"/>
</dbReference>
<feature type="transmembrane region" description="Helical" evidence="7">
    <location>
        <begin position="20"/>
        <end position="42"/>
    </location>
</feature>
<keyword evidence="6 7" id="KW-0472">Membrane</keyword>
<feature type="transmembrane region" description="Helical" evidence="7">
    <location>
        <begin position="171"/>
        <end position="189"/>
    </location>
</feature>
<comment type="caution">
    <text evidence="9">The sequence shown here is derived from an EMBL/GenBank/DDBJ whole genome shotgun (WGS) entry which is preliminary data.</text>
</comment>
<accession>A0ABT9VTC0</accession>
<feature type="transmembrane region" description="Helical" evidence="7">
    <location>
        <begin position="137"/>
        <end position="159"/>
    </location>
</feature>
<proteinExistence type="inferred from homology"/>
<evidence type="ECO:0000313" key="9">
    <source>
        <dbReference type="EMBL" id="MDQ0164241.1"/>
    </source>
</evidence>
<feature type="transmembrane region" description="Helical" evidence="7">
    <location>
        <begin position="48"/>
        <end position="71"/>
    </location>
</feature>
<feature type="domain" description="VTT" evidence="8">
    <location>
        <begin position="33"/>
        <end position="154"/>
    </location>
</feature>
<evidence type="ECO:0000259" key="8">
    <source>
        <dbReference type="Pfam" id="PF09335"/>
    </source>
</evidence>
<name>A0ABT9VTC0_9BACI</name>
<keyword evidence="4 7" id="KW-0812">Transmembrane</keyword>
<gene>
    <name evidence="9" type="ORF">J2S11_000140</name>
</gene>
<evidence type="ECO:0000256" key="5">
    <source>
        <dbReference type="ARBA" id="ARBA00022989"/>
    </source>
</evidence>
<organism evidence="9 10">
    <name type="scientific">Caldalkalibacillus horti</name>
    <dbReference type="NCBI Taxonomy" id="77523"/>
    <lineage>
        <taxon>Bacteria</taxon>
        <taxon>Bacillati</taxon>
        <taxon>Bacillota</taxon>
        <taxon>Bacilli</taxon>
        <taxon>Bacillales</taxon>
        <taxon>Bacillaceae</taxon>
        <taxon>Caldalkalibacillus</taxon>
    </lineage>
</organism>
<evidence type="ECO:0000313" key="10">
    <source>
        <dbReference type="Proteomes" id="UP001235840"/>
    </source>
</evidence>
<dbReference type="InterPro" id="IPR051311">
    <property type="entry name" value="DedA_domain"/>
</dbReference>
<keyword evidence="5 7" id="KW-1133">Transmembrane helix</keyword>
<evidence type="ECO:0000256" key="3">
    <source>
        <dbReference type="ARBA" id="ARBA00022475"/>
    </source>
</evidence>